<dbReference type="GO" id="GO:0044780">
    <property type="term" value="P:bacterial-type flagellum assembly"/>
    <property type="evidence" value="ECO:0007669"/>
    <property type="project" value="InterPro"/>
</dbReference>
<evidence type="ECO:0000256" key="4">
    <source>
        <dbReference type="ARBA" id="ARBA00016244"/>
    </source>
</evidence>
<evidence type="ECO:0000256" key="6">
    <source>
        <dbReference type="ARBA" id="ARBA00023143"/>
    </source>
</evidence>
<dbReference type="SUPFAM" id="SSF64518">
    <property type="entry name" value="Phase 1 flagellin"/>
    <property type="match status" value="1"/>
</dbReference>
<feature type="domain" description="Flagellar basal-body/hook protein C-terminal" evidence="9">
    <location>
        <begin position="482"/>
        <end position="520"/>
    </location>
</feature>
<feature type="domain" description="Flagellar hook-associated protein FlgK helical" evidence="10">
    <location>
        <begin position="96"/>
        <end position="325"/>
    </location>
</feature>
<comment type="subcellular location">
    <subcellularLocation>
        <location evidence="1">Bacterial flagellum basal body</location>
    </subcellularLocation>
    <subcellularLocation>
        <location evidence="2 7">Secreted</location>
    </subcellularLocation>
</comment>
<evidence type="ECO:0000259" key="8">
    <source>
        <dbReference type="Pfam" id="PF00460"/>
    </source>
</evidence>
<evidence type="ECO:0000256" key="7">
    <source>
        <dbReference type="RuleBase" id="RU362065"/>
    </source>
</evidence>
<dbReference type="RefSeq" id="WP_420241608.1">
    <property type="nucleotide sequence ID" value="NZ_BOPV01000001.1"/>
</dbReference>
<dbReference type="Pfam" id="PF00460">
    <property type="entry name" value="Flg_bb_rod"/>
    <property type="match status" value="1"/>
</dbReference>
<organism evidence="11 12">
    <name type="scientific">Roseiterribacter gracilis</name>
    <dbReference type="NCBI Taxonomy" id="2812848"/>
    <lineage>
        <taxon>Bacteria</taxon>
        <taxon>Pseudomonadati</taxon>
        <taxon>Pseudomonadota</taxon>
        <taxon>Alphaproteobacteria</taxon>
        <taxon>Rhodospirillales</taxon>
        <taxon>Roseiterribacteraceae</taxon>
        <taxon>Roseiterribacter</taxon>
    </lineage>
</organism>
<gene>
    <name evidence="7" type="primary">flgK</name>
    <name evidence="11" type="ORF">TMPK1_08080</name>
</gene>
<evidence type="ECO:0000313" key="11">
    <source>
        <dbReference type="EMBL" id="GIL38571.1"/>
    </source>
</evidence>
<dbReference type="NCBIfam" id="TIGR02492">
    <property type="entry name" value="flgK_ends"/>
    <property type="match status" value="1"/>
</dbReference>
<keyword evidence="5 7" id="KW-0964">Secreted</keyword>
<protein>
    <recommendedName>
        <fullName evidence="4 7">Flagellar hook-associated protein 1</fullName>
        <shortName evidence="7">HAP1</shortName>
    </recommendedName>
</protein>
<dbReference type="GO" id="GO:0005198">
    <property type="term" value="F:structural molecule activity"/>
    <property type="evidence" value="ECO:0007669"/>
    <property type="project" value="UniProtKB-UniRule"/>
</dbReference>
<accession>A0A8S8X9L0</accession>
<dbReference type="AlphaFoldDB" id="A0A8S8X9L0"/>
<dbReference type="InterPro" id="IPR010930">
    <property type="entry name" value="Flg_bb/hook_C_dom"/>
</dbReference>
<keyword evidence="6 7" id="KW-0975">Bacterial flagellum</keyword>
<dbReference type="Pfam" id="PF22638">
    <property type="entry name" value="FlgK_D1"/>
    <property type="match status" value="1"/>
</dbReference>
<evidence type="ECO:0000313" key="12">
    <source>
        <dbReference type="Proteomes" id="UP000681075"/>
    </source>
</evidence>
<dbReference type="PANTHER" id="PTHR30033:SF1">
    <property type="entry name" value="FLAGELLAR HOOK-ASSOCIATED PROTEIN 1"/>
    <property type="match status" value="1"/>
</dbReference>
<evidence type="ECO:0000256" key="3">
    <source>
        <dbReference type="ARBA" id="ARBA00009677"/>
    </source>
</evidence>
<dbReference type="InterPro" id="IPR001444">
    <property type="entry name" value="Flag_bb_rod_N"/>
</dbReference>
<reference evidence="11" key="1">
    <citation type="submission" date="2021-02" db="EMBL/GenBank/DDBJ databases">
        <title>Genome sequence of Rhodospirillales sp. strain TMPK1 isolated from soil.</title>
        <authorList>
            <person name="Nakai R."/>
            <person name="Kusada H."/>
            <person name="Tamaki H."/>
        </authorList>
    </citation>
    <scope>NUCLEOTIDE SEQUENCE</scope>
    <source>
        <strain evidence="11">TMPK1</strain>
    </source>
</reference>
<evidence type="ECO:0000259" key="10">
    <source>
        <dbReference type="Pfam" id="PF22638"/>
    </source>
</evidence>
<evidence type="ECO:0000256" key="2">
    <source>
        <dbReference type="ARBA" id="ARBA00004613"/>
    </source>
</evidence>
<dbReference type="GO" id="GO:0005576">
    <property type="term" value="C:extracellular region"/>
    <property type="evidence" value="ECO:0007669"/>
    <property type="project" value="UniProtKB-SubCell"/>
</dbReference>
<comment type="similarity">
    <text evidence="3 7">Belongs to the flagella basal body rod proteins family.</text>
</comment>
<evidence type="ECO:0000256" key="5">
    <source>
        <dbReference type="ARBA" id="ARBA00022525"/>
    </source>
</evidence>
<keyword evidence="12" id="KW-1185">Reference proteome</keyword>
<dbReference type="EMBL" id="BOPV01000001">
    <property type="protein sequence ID" value="GIL38571.1"/>
    <property type="molecule type" value="Genomic_DNA"/>
</dbReference>
<dbReference type="GO" id="GO:0009425">
    <property type="term" value="C:bacterial-type flagellum basal body"/>
    <property type="evidence" value="ECO:0007669"/>
    <property type="project" value="UniProtKB-SubCell"/>
</dbReference>
<dbReference type="InterPro" id="IPR053927">
    <property type="entry name" value="FlgK_helical"/>
</dbReference>
<evidence type="ECO:0000256" key="1">
    <source>
        <dbReference type="ARBA" id="ARBA00004117"/>
    </source>
</evidence>
<dbReference type="GO" id="GO:0009424">
    <property type="term" value="C:bacterial-type flagellum hook"/>
    <property type="evidence" value="ECO:0007669"/>
    <property type="project" value="UniProtKB-UniRule"/>
</dbReference>
<dbReference type="PRINTS" id="PR01005">
    <property type="entry name" value="FLGHOOKAP1"/>
</dbReference>
<dbReference type="InterPro" id="IPR002371">
    <property type="entry name" value="FlgK"/>
</dbReference>
<evidence type="ECO:0000259" key="9">
    <source>
        <dbReference type="Pfam" id="PF06429"/>
    </source>
</evidence>
<proteinExistence type="inferred from homology"/>
<name>A0A8S8X9L0_9PROT</name>
<dbReference type="Pfam" id="PF06429">
    <property type="entry name" value="Flg_bbr_C"/>
    <property type="match status" value="1"/>
</dbReference>
<comment type="caution">
    <text evidence="11">The sequence shown here is derived from an EMBL/GenBank/DDBJ whole genome shotgun (WGS) entry which is preliminary data.</text>
</comment>
<dbReference type="Proteomes" id="UP000681075">
    <property type="component" value="Unassembled WGS sequence"/>
</dbReference>
<sequence>MSLEALQTALQGLRVTQKQLDVASRNIANVQTPGYTRKNVPLQTVVVGQNSFSVLAGNLQRDVDTALQKDVWRQTGDAQRLTTLSAYMDRVIQVYGQPDSEDSIAAELANIKDTFTKLSATPNSTVLQQEAVTRASTFAKDINGLGNLIQQQRNQAQNDIVGSVQTVNEQLAKIATLNKQISAQVVIGQSAPDLEDQRDEAVRTVSEQLNISTFLRSDGVLTVQTREGRFLADTTAAQVSYGVAAPAAPGLPPVPPPALGATTAYGQLPVTTPSLWIGFGTNAADITLTAPSGKIGALIELRDTVLPTAQAQLDELAYTVATQFEASGLRLFTDAAGTVPLTNLAGVTTAPPTGHVGLAQQLKVNAGIDPLQGGDPSVVQKGNVVTAASAGPPPTPAIPLTNPGDPYVINRVLSISFGNTVAIATTGLGVKANLNTGLPGNTTILDYSQQLIAKQANDKDLVDQRQSFESSFRDALVQRQQNQSGVNLDGETANIITVQKSYAANAQVISALSKMMDDLLAAVRS</sequence>
<dbReference type="PANTHER" id="PTHR30033">
    <property type="entry name" value="FLAGELLAR HOOK-ASSOCIATED PROTEIN 1"/>
    <property type="match status" value="1"/>
</dbReference>
<feature type="domain" description="Flagellar basal body rod protein N-terminal" evidence="8">
    <location>
        <begin position="6"/>
        <end position="36"/>
    </location>
</feature>